<dbReference type="EMBL" id="CP035807">
    <property type="protein sequence ID" value="QEN06056.1"/>
    <property type="molecule type" value="Genomic_DNA"/>
</dbReference>
<dbReference type="AlphaFoldDB" id="A0A5C1QHL5"/>
<reference evidence="1 2" key="1">
    <citation type="submission" date="2019-02" db="EMBL/GenBank/DDBJ databases">
        <authorList>
            <person name="Fomenkov A."/>
            <person name="Dubinina G."/>
            <person name="Grabovich M."/>
            <person name="Vincze T."/>
            <person name="Roberts R.J."/>
        </authorList>
    </citation>
    <scope>NUCLEOTIDE SEQUENCE [LARGE SCALE GENOMIC DNA]</scope>
    <source>
        <strain evidence="1 2">P</strain>
    </source>
</reference>
<keyword evidence="2" id="KW-1185">Reference proteome</keyword>
<dbReference type="RefSeq" id="WP_149569290.1">
    <property type="nucleotide sequence ID" value="NZ_CP035807.1"/>
</dbReference>
<reference evidence="1 2" key="2">
    <citation type="submission" date="2019-09" db="EMBL/GenBank/DDBJ databases">
        <title>Complete Genome Sequence and Methylome Analysis of free living Spirochaetas.</title>
        <authorList>
            <person name="Leshcheva N."/>
            <person name="Mikheeva N."/>
        </authorList>
    </citation>
    <scope>NUCLEOTIDE SEQUENCE [LARGE SCALE GENOMIC DNA]</scope>
    <source>
        <strain evidence="1 2">P</strain>
    </source>
</reference>
<accession>A0A5C1QHL5</accession>
<evidence type="ECO:0008006" key="3">
    <source>
        <dbReference type="Google" id="ProtNLM"/>
    </source>
</evidence>
<sequence length="91" mass="10600">MKFDEEEEMILSAIENDEVEARTPSKEDIEFIKETAKNTFKKNKSITIRLYEHDYVNIQKKAMEMGIPYQTLISGLIHRYVEGDVSLKTVS</sequence>
<protein>
    <recommendedName>
        <fullName evidence="3">Antitoxin</fullName>
    </recommendedName>
</protein>
<dbReference type="Proteomes" id="UP000323824">
    <property type="component" value="Chromosome"/>
</dbReference>
<proteinExistence type="predicted"/>
<dbReference type="OrthoDB" id="595481at2"/>
<dbReference type="KEGG" id="sper:EW093_15630"/>
<name>A0A5C1QHL5_9SPIO</name>
<evidence type="ECO:0000313" key="1">
    <source>
        <dbReference type="EMBL" id="QEN06056.1"/>
    </source>
</evidence>
<evidence type="ECO:0000313" key="2">
    <source>
        <dbReference type="Proteomes" id="UP000323824"/>
    </source>
</evidence>
<gene>
    <name evidence="1" type="ORF">EW093_15630</name>
</gene>
<organism evidence="1 2">
    <name type="scientific">Thiospirochaeta perfilievii</name>
    <dbReference type="NCBI Taxonomy" id="252967"/>
    <lineage>
        <taxon>Bacteria</taxon>
        <taxon>Pseudomonadati</taxon>
        <taxon>Spirochaetota</taxon>
        <taxon>Spirochaetia</taxon>
        <taxon>Spirochaetales</taxon>
        <taxon>Spirochaetaceae</taxon>
        <taxon>Thiospirochaeta</taxon>
    </lineage>
</organism>